<proteinExistence type="predicted"/>
<protein>
    <submittedName>
        <fullName evidence="2">Uncharacterized protein</fullName>
    </submittedName>
</protein>
<gene>
    <name evidence="2" type="ORF">g.8172</name>
</gene>
<organism evidence="2">
    <name type="scientific">Pectinophora gossypiella</name>
    <name type="common">Cotton pink bollworm</name>
    <name type="synonym">Depressaria gossypiella</name>
    <dbReference type="NCBI Taxonomy" id="13191"/>
    <lineage>
        <taxon>Eukaryota</taxon>
        <taxon>Metazoa</taxon>
        <taxon>Ecdysozoa</taxon>
        <taxon>Arthropoda</taxon>
        <taxon>Hexapoda</taxon>
        <taxon>Insecta</taxon>
        <taxon>Pterygota</taxon>
        <taxon>Neoptera</taxon>
        <taxon>Endopterygota</taxon>
        <taxon>Lepidoptera</taxon>
        <taxon>Glossata</taxon>
        <taxon>Ditrysia</taxon>
        <taxon>Gelechioidea</taxon>
        <taxon>Gelechiidae</taxon>
        <taxon>Apatetrinae</taxon>
        <taxon>Pectinophora</taxon>
    </lineage>
</organism>
<feature type="region of interest" description="Disordered" evidence="1">
    <location>
        <begin position="58"/>
        <end position="113"/>
    </location>
</feature>
<sequence>ADKNVEQHENKIEQLTKDAISSITAEDWKKQINHIKRVEETYWTRDVTNETEIDDFIIRVGMDSSDDSSSETDTSAEERDSEMSGIEEIDYDDPGEGTSTSTKTGERPSTSQN</sequence>
<dbReference type="EMBL" id="GDQN01010470">
    <property type="protein sequence ID" value="JAT80584.1"/>
    <property type="molecule type" value="Transcribed_RNA"/>
</dbReference>
<accession>A0A1E1W0Y3</accession>
<evidence type="ECO:0000256" key="1">
    <source>
        <dbReference type="SAM" id="MobiDB-lite"/>
    </source>
</evidence>
<dbReference type="OrthoDB" id="6511194at2759"/>
<evidence type="ECO:0000313" key="2">
    <source>
        <dbReference type="EMBL" id="JAT80584.1"/>
    </source>
</evidence>
<feature type="non-terminal residue" evidence="2">
    <location>
        <position position="1"/>
    </location>
</feature>
<reference evidence="2" key="1">
    <citation type="submission" date="2015-09" db="EMBL/GenBank/DDBJ databases">
        <title>De novo assembly of Pectinophora gossypiella (Pink Bollworm) gut transcriptome.</title>
        <authorList>
            <person name="Tassone E.E."/>
        </authorList>
    </citation>
    <scope>NUCLEOTIDE SEQUENCE</scope>
</reference>
<name>A0A1E1W0Y3_PECGO</name>
<dbReference type="AlphaFoldDB" id="A0A1E1W0Y3"/>
<feature type="compositionally biased region" description="Acidic residues" evidence="1">
    <location>
        <begin position="85"/>
        <end position="95"/>
    </location>
</feature>